<keyword evidence="3" id="KW-1185">Reference proteome</keyword>
<dbReference type="OrthoDB" id="3207931at2"/>
<accession>A0A1I5LS91</accession>
<dbReference type="InterPro" id="IPR036291">
    <property type="entry name" value="NAD(P)-bd_dom_sf"/>
</dbReference>
<evidence type="ECO:0000313" key="2">
    <source>
        <dbReference type="EMBL" id="SFP00234.1"/>
    </source>
</evidence>
<dbReference type="Proteomes" id="UP000198727">
    <property type="component" value="Unassembled WGS sequence"/>
</dbReference>
<protein>
    <submittedName>
        <fullName evidence="2">Uncharacterized conserved protein YbjT, contains NAD(P)-binding and DUF2867 domains</fullName>
    </submittedName>
</protein>
<name>A0A1I5LS91_9PSEU</name>
<dbReference type="InterPro" id="IPR016040">
    <property type="entry name" value="NAD(P)-bd_dom"/>
</dbReference>
<feature type="domain" description="NAD(P)-binding" evidence="1">
    <location>
        <begin position="11"/>
        <end position="186"/>
    </location>
</feature>
<reference evidence="3" key="1">
    <citation type="submission" date="2016-10" db="EMBL/GenBank/DDBJ databases">
        <authorList>
            <person name="Varghese N."/>
            <person name="Submissions S."/>
        </authorList>
    </citation>
    <scope>NUCLEOTIDE SEQUENCE [LARGE SCALE GENOMIC DNA]</scope>
    <source>
        <strain evidence="3">CGMCC 4.5579</strain>
    </source>
</reference>
<dbReference type="Gene3D" id="3.40.50.720">
    <property type="entry name" value="NAD(P)-binding Rossmann-like Domain"/>
    <property type="match status" value="1"/>
</dbReference>
<gene>
    <name evidence="2" type="ORF">SAMN05421810_101650</name>
</gene>
<dbReference type="InterPro" id="IPR051604">
    <property type="entry name" value="Ergot_Alk_Oxidoreductase"/>
</dbReference>
<dbReference type="STRING" id="587909.SAMN05421810_101650"/>
<dbReference type="PANTHER" id="PTHR43162:SF1">
    <property type="entry name" value="PRESTALK A DIFFERENTIATION PROTEIN A"/>
    <property type="match status" value="1"/>
</dbReference>
<sequence>MTEQRTIVVTGATGNVGRQVVERLRNTGVRVRALVRAPEKADLPGDVERVRGDLSRPETLGPAVAGADGVFLIWPFLDSTGAEAVVREIARNARRVVYLSSLGVRDDQERQGDPINQFHADLERLIRRQDGLEWTFLRPCGFAVNTLGWAEQIRAGDEVRGPFGTLSSPLIHEADMAAVAVRALTEDGHAGKVHRLTGPERLPVPEQVRIIGEEIGRPLRFVETSVEQARRDMLDHGWPAELVDAVLEGQATMRDVAEPVTTTVAEVTGRPARTFREWVRDHRADFQPSASTVST</sequence>
<proteinExistence type="predicted"/>
<dbReference type="PANTHER" id="PTHR43162">
    <property type="match status" value="1"/>
</dbReference>
<dbReference type="Gene3D" id="3.90.25.10">
    <property type="entry name" value="UDP-galactose 4-epimerase, domain 1"/>
    <property type="match status" value="1"/>
</dbReference>
<evidence type="ECO:0000313" key="3">
    <source>
        <dbReference type="Proteomes" id="UP000198727"/>
    </source>
</evidence>
<organism evidence="2 3">
    <name type="scientific">Amycolatopsis arida</name>
    <dbReference type="NCBI Taxonomy" id="587909"/>
    <lineage>
        <taxon>Bacteria</taxon>
        <taxon>Bacillati</taxon>
        <taxon>Actinomycetota</taxon>
        <taxon>Actinomycetes</taxon>
        <taxon>Pseudonocardiales</taxon>
        <taxon>Pseudonocardiaceae</taxon>
        <taxon>Amycolatopsis</taxon>
    </lineage>
</organism>
<dbReference type="AlphaFoldDB" id="A0A1I5LS91"/>
<evidence type="ECO:0000259" key="1">
    <source>
        <dbReference type="Pfam" id="PF13460"/>
    </source>
</evidence>
<dbReference type="SUPFAM" id="SSF51735">
    <property type="entry name" value="NAD(P)-binding Rossmann-fold domains"/>
    <property type="match status" value="1"/>
</dbReference>
<dbReference type="EMBL" id="FOWW01000001">
    <property type="protein sequence ID" value="SFP00234.1"/>
    <property type="molecule type" value="Genomic_DNA"/>
</dbReference>
<dbReference type="RefSeq" id="WP_092527603.1">
    <property type="nucleotide sequence ID" value="NZ_FOWW01000001.1"/>
</dbReference>
<dbReference type="Pfam" id="PF13460">
    <property type="entry name" value="NAD_binding_10"/>
    <property type="match status" value="1"/>
</dbReference>